<comment type="caution">
    <text evidence="1">The sequence shown here is derived from an EMBL/GenBank/DDBJ whole genome shotgun (WGS) entry which is preliminary data.</text>
</comment>
<proteinExistence type="predicted"/>
<evidence type="ECO:0000313" key="1">
    <source>
        <dbReference type="EMBL" id="KFC86953.1"/>
    </source>
</evidence>
<gene>
    <name evidence="1" type="ORF">GHAL_2764</name>
</gene>
<name>A0ABD3ZEI6_HAFAL</name>
<dbReference type="EMBL" id="JMPK01000050">
    <property type="protein sequence ID" value="KFC86953.1"/>
    <property type="molecule type" value="Genomic_DNA"/>
</dbReference>
<protein>
    <submittedName>
        <fullName evidence="1">Uncharacterized protein</fullName>
    </submittedName>
</protein>
<reference evidence="2" key="1">
    <citation type="submission" date="2014-05" db="EMBL/GenBank/DDBJ databases">
        <title>ATOL: Assembling a taxonomically balanced genome-scale reconstruction of the evolutionary history of the Enterobacteriaceae.</title>
        <authorList>
            <person name="Plunkett G. III"/>
            <person name="Neeno-Eckwall E.C."/>
            <person name="Glasner J.D."/>
            <person name="Perna N.T."/>
        </authorList>
    </citation>
    <scope>NUCLEOTIDE SEQUENCE [LARGE SCALE GENOMIC DNA]</scope>
    <source>
        <strain evidence="2">ATCC 13337</strain>
    </source>
</reference>
<organism evidence="1 2">
    <name type="scientific">Hafnia alvei ATCC 13337</name>
    <dbReference type="NCBI Taxonomy" id="910996"/>
    <lineage>
        <taxon>Bacteria</taxon>
        <taxon>Pseudomonadati</taxon>
        <taxon>Pseudomonadota</taxon>
        <taxon>Gammaproteobacteria</taxon>
        <taxon>Enterobacterales</taxon>
        <taxon>Hafniaceae</taxon>
        <taxon>Hafnia</taxon>
    </lineage>
</organism>
<sequence>MVDGSDFRTQEIEEVTGQKLPLVFVAGSSKEAKQQNFEGWPEVEIRLSKF</sequence>
<dbReference type="Proteomes" id="UP000028605">
    <property type="component" value="Unassembled WGS sequence"/>
</dbReference>
<evidence type="ECO:0000313" key="2">
    <source>
        <dbReference type="Proteomes" id="UP000028605"/>
    </source>
</evidence>
<dbReference type="AlphaFoldDB" id="A0ABD3ZEI6"/>
<accession>A0ABD3ZEI6</accession>